<accession>S0KCW7</accession>
<keyword evidence="2" id="KW-1185">Reference proteome</keyword>
<dbReference type="Proteomes" id="UP000014127">
    <property type="component" value="Unassembled WGS sequence"/>
</dbReference>
<dbReference type="AlphaFoldDB" id="S0KCW7"/>
<dbReference type="EMBL" id="AHYR01000004">
    <property type="protein sequence ID" value="EOT42754.1"/>
    <property type="molecule type" value="Genomic_DNA"/>
</dbReference>
<gene>
    <name evidence="1" type="ORF">OMK_01115</name>
</gene>
<dbReference type="HOGENOM" id="CLU_195756_3_0_9"/>
<organism evidence="1 2">
    <name type="scientific">Enterococcus dispar ATCC 51266</name>
    <dbReference type="NCBI Taxonomy" id="1139219"/>
    <lineage>
        <taxon>Bacteria</taxon>
        <taxon>Bacillati</taxon>
        <taxon>Bacillota</taxon>
        <taxon>Bacilli</taxon>
        <taxon>Lactobacillales</taxon>
        <taxon>Enterococcaceae</taxon>
        <taxon>Enterococcus</taxon>
    </lineage>
</organism>
<dbReference type="InterPro" id="IPR010022">
    <property type="entry name" value="XkdX"/>
</dbReference>
<name>S0KCW7_9ENTE</name>
<dbReference type="PATRIC" id="fig|1139219.3.peg.1079"/>
<dbReference type="OrthoDB" id="2194835at2"/>
<proteinExistence type="predicted"/>
<evidence type="ECO:0008006" key="3">
    <source>
        <dbReference type="Google" id="ProtNLM"/>
    </source>
</evidence>
<comment type="caution">
    <text evidence="1">The sequence shown here is derived from an EMBL/GenBank/DDBJ whole genome shotgun (WGS) entry which is preliminary data.</text>
</comment>
<dbReference type="RefSeq" id="WP_016172293.1">
    <property type="nucleotide sequence ID" value="NZ_ASWK01000001.1"/>
</dbReference>
<dbReference type="Pfam" id="PF09693">
    <property type="entry name" value="Phage_XkdX"/>
    <property type="match status" value="1"/>
</dbReference>
<sequence length="50" mass="5963">MFPSKSDIQFFYDLNIYTVEDIDFFFEAGYLTEAERREIVGEEENSEVEV</sequence>
<dbReference type="STRING" id="44009.RV01_GL002513"/>
<evidence type="ECO:0000313" key="1">
    <source>
        <dbReference type="EMBL" id="EOT42754.1"/>
    </source>
</evidence>
<protein>
    <recommendedName>
        <fullName evidence="3">XkdX family protein</fullName>
    </recommendedName>
</protein>
<evidence type="ECO:0000313" key="2">
    <source>
        <dbReference type="Proteomes" id="UP000014127"/>
    </source>
</evidence>
<reference evidence="1 2" key="1">
    <citation type="submission" date="2013-03" db="EMBL/GenBank/DDBJ databases">
        <title>The Genome Sequence of Enterococcus dispar ATCC_51266 (Illumina only assembly).</title>
        <authorList>
            <consortium name="The Broad Institute Genomics Platform"/>
            <consortium name="The Broad Institute Genome Sequencing Center for Infectious Disease"/>
            <person name="Earl A."/>
            <person name="Russ C."/>
            <person name="Gilmore M."/>
            <person name="Surin D."/>
            <person name="Walker B."/>
            <person name="Young S."/>
            <person name="Zeng Q."/>
            <person name="Gargeya S."/>
            <person name="Fitzgerald M."/>
            <person name="Haas B."/>
            <person name="Abouelleil A."/>
            <person name="Allen A.W."/>
            <person name="Alvarado L."/>
            <person name="Arachchi H.M."/>
            <person name="Berlin A.M."/>
            <person name="Chapman S.B."/>
            <person name="Gainer-Dewar J."/>
            <person name="Goldberg J."/>
            <person name="Griggs A."/>
            <person name="Gujja S."/>
            <person name="Hansen M."/>
            <person name="Howarth C."/>
            <person name="Imamovic A."/>
            <person name="Ireland A."/>
            <person name="Larimer J."/>
            <person name="McCowan C."/>
            <person name="Murphy C."/>
            <person name="Pearson M."/>
            <person name="Poon T.W."/>
            <person name="Priest M."/>
            <person name="Roberts A."/>
            <person name="Saif S."/>
            <person name="Shea T."/>
            <person name="Sisk P."/>
            <person name="Sykes S."/>
            <person name="Wortman J."/>
            <person name="Nusbaum C."/>
            <person name="Birren B."/>
        </authorList>
    </citation>
    <scope>NUCLEOTIDE SEQUENCE [LARGE SCALE GENOMIC DNA]</scope>
    <source>
        <strain evidence="1 2">ATCC 51266</strain>
    </source>
</reference>